<evidence type="ECO:0000313" key="2">
    <source>
        <dbReference type="EMBL" id="KAF7431735.1"/>
    </source>
</evidence>
<evidence type="ECO:0000256" key="1">
    <source>
        <dbReference type="SAM" id="MobiDB-lite"/>
    </source>
</evidence>
<gene>
    <name evidence="2" type="ORF">H0235_004659</name>
</gene>
<sequence>MNAISFPAKSPRATAGDATTFHDGNSTRRCARSPSGMYVLMSPPTNVPLRLGEPTSNYDLLVFLPASMPLGDREKVSTLFREKKLFQGITIRMITIDVKMDSRGKFS</sequence>
<protein>
    <submittedName>
        <fullName evidence="2">Uncharacterized protein</fullName>
    </submittedName>
</protein>
<organism evidence="2 3">
    <name type="scientific">Vespula pensylvanica</name>
    <name type="common">Western yellow jacket</name>
    <name type="synonym">Wasp</name>
    <dbReference type="NCBI Taxonomy" id="30213"/>
    <lineage>
        <taxon>Eukaryota</taxon>
        <taxon>Metazoa</taxon>
        <taxon>Ecdysozoa</taxon>
        <taxon>Arthropoda</taxon>
        <taxon>Hexapoda</taxon>
        <taxon>Insecta</taxon>
        <taxon>Pterygota</taxon>
        <taxon>Neoptera</taxon>
        <taxon>Endopterygota</taxon>
        <taxon>Hymenoptera</taxon>
        <taxon>Apocrita</taxon>
        <taxon>Aculeata</taxon>
        <taxon>Vespoidea</taxon>
        <taxon>Vespidae</taxon>
        <taxon>Vespinae</taxon>
        <taxon>Vespula</taxon>
    </lineage>
</organism>
<keyword evidence="3" id="KW-1185">Reference proteome</keyword>
<dbReference type="AlphaFoldDB" id="A0A834UCR2"/>
<dbReference type="Proteomes" id="UP000600918">
    <property type="component" value="Unassembled WGS sequence"/>
</dbReference>
<reference evidence="2" key="1">
    <citation type="journal article" date="2020" name="G3 (Bethesda)">
        <title>High-Quality Assemblies for Three Invasive Social Wasps from the &lt;i&gt;Vespula&lt;/i&gt; Genus.</title>
        <authorList>
            <person name="Harrop T.W.R."/>
            <person name="Guhlin J."/>
            <person name="McLaughlin G.M."/>
            <person name="Permina E."/>
            <person name="Stockwell P."/>
            <person name="Gilligan J."/>
            <person name="Le Lec M.F."/>
            <person name="Gruber M.A.M."/>
            <person name="Quinn O."/>
            <person name="Lovegrove M."/>
            <person name="Duncan E.J."/>
            <person name="Remnant E.J."/>
            <person name="Van Eeckhoven J."/>
            <person name="Graham B."/>
            <person name="Knapp R.A."/>
            <person name="Langford K.W."/>
            <person name="Kronenberg Z."/>
            <person name="Press M.O."/>
            <person name="Eacker S.M."/>
            <person name="Wilson-Rankin E.E."/>
            <person name="Purcell J."/>
            <person name="Lester P.J."/>
            <person name="Dearden P.K."/>
        </authorList>
    </citation>
    <scope>NUCLEOTIDE SEQUENCE</scope>
    <source>
        <strain evidence="2">Volc-1</strain>
    </source>
</reference>
<dbReference type="EMBL" id="JACSDY010000003">
    <property type="protein sequence ID" value="KAF7431735.1"/>
    <property type="molecule type" value="Genomic_DNA"/>
</dbReference>
<accession>A0A834UCR2</accession>
<comment type="caution">
    <text evidence="2">The sequence shown here is derived from an EMBL/GenBank/DDBJ whole genome shotgun (WGS) entry which is preliminary data.</text>
</comment>
<evidence type="ECO:0000313" key="3">
    <source>
        <dbReference type="Proteomes" id="UP000600918"/>
    </source>
</evidence>
<proteinExistence type="predicted"/>
<feature type="region of interest" description="Disordered" evidence="1">
    <location>
        <begin position="1"/>
        <end position="29"/>
    </location>
</feature>
<name>A0A834UCR2_VESPE</name>